<dbReference type="Pfam" id="PF00379">
    <property type="entry name" value="Chitin_bind_4"/>
    <property type="match status" value="1"/>
</dbReference>
<dbReference type="OMA" id="YRTANYV"/>
<gene>
    <name evidence="2" type="primary">LOC113798038</name>
</gene>
<dbReference type="AlphaFoldDB" id="A0A6P6YGE3"/>
<dbReference type="OrthoDB" id="6430831at2759"/>
<evidence type="ECO:0000313" key="1">
    <source>
        <dbReference type="Proteomes" id="UP000515146"/>
    </source>
</evidence>
<dbReference type="KEGG" id="dpte:113798038"/>
<dbReference type="Proteomes" id="UP000515146">
    <property type="component" value="Unplaced"/>
</dbReference>
<dbReference type="InterPro" id="IPR050468">
    <property type="entry name" value="Cuticle_Struct_Prot"/>
</dbReference>
<reference evidence="2" key="1">
    <citation type="submission" date="2025-08" db="UniProtKB">
        <authorList>
            <consortium name="RefSeq"/>
        </authorList>
    </citation>
    <scope>IDENTIFICATION</scope>
    <source>
        <strain evidence="2">Airmid</strain>
    </source>
</reference>
<sequence length="105" mass="11643">MFKHLFIVLFFAVYMVSAAPTPDDEKPDPYSFAFEETDEFGTKLSRQESGDERGVIQGQYSYTDATGLTRTVQYIADDDGFRANIISNEPGLTNSAPAGANYQVQ</sequence>
<dbReference type="RefSeq" id="XP_027204317.1">
    <property type="nucleotide sequence ID" value="XM_027348516.1"/>
</dbReference>
<dbReference type="Gene3D" id="3.10.50.10">
    <property type="match status" value="1"/>
</dbReference>
<dbReference type="InParanoid" id="A0A6P6YGE3"/>
<dbReference type="FunCoup" id="A0A6P6YGE3">
    <property type="interactions" value="15"/>
</dbReference>
<keyword evidence="1" id="KW-1185">Reference proteome</keyword>
<dbReference type="GeneID" id="113798038"/>
<accession>A0A6P6YGE3</accession>
<protein>
    <submittedName>
        <fullName evidence="2">Cuticle protein 16.8-like</fullName>
    </submittedName>
</protein>
<dbReference type="PRINTS" id="PR00947">
    <property type="entry name" value="CUTICLE"/>
</dbReference>
<name>A0A6P6YGE3_DERPT</name>
<organism evidence="1 2">
    <name type="scientific">Dermatophagoides pteronyssinus</name>
    <name type="common">European house dust mite</name>
    <dbReference type="NCBI Taxonomy" id="6956"/>
    <lineage>
        <taxon>Eukaryota</taxon>
        <taxon>Metazoa</taxon>
        <taxon>Ecdysozoa</taxon>
        <taxon>Arthropoda</taxon>
        <taxon>Chelicerata</taxon>
        <taxon>Arachnida</taxon>
        <taxon>Acari</taxon>
        <taxon>Acariformes</taxon>
        <taxon>Sarcoptiformes</taxon>
        <taxon>Astigmata</taxon>
        <taxon>Psoroptidia</taxon>
        <taxon>Analgoidea</taxon>
        <taxon>Pyroglyphidae</taxon>
        <taxon>Dermatophagoidinae</taxon>
        <taxon>Dermatophagoides</taxon>
    </lineage>
</organism>
<dbReference type="InterPro" id="IPR000618">
    <property type="entry name" value="Insect_cuticle"/>
</dbReference>
<proteinExistence type="predicted"/>
<dbReference type="PANTHER" id="PTHR10380">
    <property type="entry name" value="CUTICLE PROTEIN"/>
    <property type="match status" value="1"/>
</dbReference>
<dbReference type="GO" id="GO:0008010">
    <property type="term" value="F:structural constituent of chitin-based larval cuticle"/>
    <property type="evidence" value="ECO:0007669"/>
    <property type="project" value="TreeGrafter"/>
</dbReference>
<dbReference type="InterPro" id="IPR029070">
    <property type="entry name" value="Chitinase_insertion_sf"/>
</dbReference>
<dbReference type="GO" id="GO:0062129">
    <property type="term" value="C:chitin-based extracellular matrix"/>
    <property type="evidence" value="ECO:0007669"/>
    <property type="project" value="TreeGrafter"/>
</dbReference>
<evidence type="ECO:0000313" key="2">
    <source>
        <dbReference type="RefSeq" id="XP_027204317.1"/>
    </source>
</evidence>
<dbReference type="PROSITE" id="PS51155">
    <property type="entry name" value="CHIT_BIND_RR_2"/>
    <property type="match status" value="1"/>
</dbReference>